<dbReference type="Gene3D" id="3.40.50.150">
    <property type="entry name" value="Vaccinia Virus protein VP39"/>
    <property type="match status" value="1"/>
</dbReference>
<dbReference type="InterPro" id="IPR029063">
    <property type="entry name" value="SAM-dependent_MTases_sf"/>
</dbReference>
<dbReference type="SMART" id="SM01296">
    <property type="entry name" value="N2227"/>
    <property type="match status" value="1"/>
</dbReference>
<evidence type="ECO:0000313" key="7">
    <source>
        <dbReference type="Proteomes" id="UP000596742"/>
    </source>
</evidence>
<evidence type="ECO:0000256" key="4">
    <source>
        <dbReference type="ARBA" id="ARBA00022679"/>
    </source>
</evidence>
<dbReference type="AlphaFoldDB" id="A0A8B6CG67"/>
<dbReference type="GO" id="GO:0005634">
    <property type="term" value="C:nucleus"/>
    <property type="evidence" value="ECO:0007669"/>
    <property type="project" value="TreeGrafter"/>
</dbReference>
<dbReference type="EMBL" id="UYJE01001741">
    <property type="protein sequence ID" value="VDI04777.1"/>
    <property type="molecule type" value="Genomic_DNA"/>
</dbReference>
<dbReference type="GO" id="GO:0005829">
    <property type="term" value="C:cytosol"/>
    <property type="evidence" value="ECO:0007669"/>
    <property type="project" value="TreeGrafter"/>
</dbReference>
<dbReference type="PANTHER" id="PTHR12303:SF6">
    <property type="entry name" value="CARNOSINE N-METHYLTRANSFERASE"/>
    <property type="match status" value="1"/>
</dbReference>
<feature type="non-terminal residue" evidence="6">
    <location>
        <position position="1"/>
    </location>
</feature>
<evidence type="ECO:0000256" key="2">
    <source>
        <dbReference type="ARBA" id="ARBA00012003"/>
    </source>
</evidence>
<dbReference type="GO" id="GO:0035498">
    <property type="term" value="P:carnosine metabolic process"/>
    <property type="evidence" value="ECO:0007669"/>
    <property type="project" value="TreeGrafter"/>
</dbReference>
<dbReference type="SUPFAM" id="SSF53335">
    <property type="entry name" value="S-adenosyl-L-methionine-dependent methyltransferases"/>
    <property type="match status" value="1"/>
</dbReference>
<dbReference type="GO" id="GO:0032259">
    <property type="term" value="P:methylation"/>
    <property type="evidence" value="ECO:0007669"/>
    <property type="project" value="UniProtKB-KW"/>
</dbReference>
<dbReference type="GO" id="GO:0030735">
    <property type="term" value="F:carnosine N-methyltransferase activity"/>
    <property type="evidence" value="ECO:0007669"/>
    <property type="project" value="UniProtKB-EC"/>
</dbReference>
<keyword evidence="4 6" id="KW-0808">Transferase</keyword>
<evidence type="ECO:0000256" key="5">
    <source>
        <dbReference type="ARBA" id="ARBA00022691"/>
    </source>
</evidence>
<name>A0A8B6CG67_MYTGA</name>
<dbReference type="OrthoDB" id="978at2759"/>
<keyword evidence="7" id="KW-1185">Reference proteome</keyword>
<comment type="similarity">
    <text evidence="1">Belongs to the carnosine N-methyltransferase family.</text>
</comment>
<dbReference type="EC" id="2.1.1.22" evidence="2"/>
<proteinExistence type="inferred from homology"/>
<dbReference type="InterPro" id="IPR012901">
    <property type="entry name" value="CARME"/>
</dbReference>
<organism evidence="6 7">
    <name type="scientific">Mytilus galloprovincialis</name>
    <name type="common">Mediterranean mussel</name>
    <dbReference type="NCBI Taxonomy" id="29158"/>
    <lineage>
        <taxon>Eukaryota</taxon>
        <taxon>Metazoa</taxon>
        <taxon>Spiralia</taxon>
        <taxon>Lophotrochozoa</taxon>
        <taxon>Mollusca</taxon>
        <taxon>Bivalvia</taxon>
        <taxon>Autobranchia</taxon>
        <taxon>Pteriomorphia</taxon>
        <taxon>Mytilida</taxon>
        <taxon>Mytiloidea</taxon>
        <taxon>Mytilidae</taxon>
        <taxon>Mytilinae</taxon>
        <taxon>Mytilus</taxon>
    </lineage>
</organism>
<gene>
    <name evidence="6" type="ORF">MGAL_10B077638</name>
</gene>
<keyword evidence="5" id="KW-0949">S-adenosyl-L-methionine</keyword>
<evidence type="ECO:0000256" key="1">
    <source>
        <dbReference type="ARBA" id="ARBA00010086"/>
    </source>
</evidence>
<protein>
    <recommendedName>
        <fullName evidence="2">carnosine N-methyltransferase</fullName>
        <ecNumber evidence="2">2.1.1.22</ecNumber>
    </recommendedName>
</protein>
<evidence type="ECO:0000256" key="3">
    <source>
        <dbReference type="ARBA" id="ARBA00022603"/>
    </source>
</evidence>
<accession>A0A8B6CG67</accession>
<keyword evidence="3 6" id="KW-0489">Methyltransferase</keyword>
<dbReference type="Proteomes" id="UP000596742">
    <property type="component" value="Unassembled WGS sequence"/>
</dbReference>
<dbReference type="PANTHER" id="PTHR12303">
    <property type="entry name" value="CARNOSINE N-METHYLTRANSFERASE"/>
    <property type="match status" value="1"/>
</dbReference>
<evidence type="ECO:0000313" key="6">
    <source>
        <dbReference type="EMBL" id="VDI04777.1"/>
    </source>
</evidence>
<comment type="caution">
    <text evidence="6">The sequence shown here is derived from an EMBL/GenBank/DDBJ whole genome shotgun (WGS) entry which is preliminary data.</text>
</comment>
<dbReference type="Pfam" id="PF07942">
    <property type="entry name" value="CARME"/>
    <property type="match status" value="1"/>
</dbReference>
<sequence length="355" mass="40458">VNAFIQSDTDNIRMLPITQIKKGNLAAVCPYIQTNHETEIIKEIIENMARILTTEGYVYTDGHQEVSKIIEFCQKKNVRLIISNKDKDLNVRNIEDISYFGPRHGSQVFEDKVKRKELIKLMSTPTAASVIFTKGTEVIFDDDPSKISVLVPGAGLGRLAYEIAKQGYSCQGNEWSLFMLMASNFILNKCNAVKSFTLYPWIHQWTNNTYTEDQTASCKFPDVNPAELPPNSNFSMAAGDFLEIYTDPDTFDCVATVFFIDTAHCIISYIETIYNILKPGGYWINLGPLLYHYSDIPNEVSIELSYEELKKVIKQVGFVIQREEKDVRSTYTQNPKSMLRYEYSSVFFTAQKPVS</sequence>
<reference evidence="6" key="1">
    <citation type="submission" date="2018-11" db="EMBL/GenBank/DDBJ databases">
        <authorList>
            <person name="Alioto T."/>
            <person name="Alioto T."/>
        </authorList>
    </citation>
    <scope>NUCLEOTIDE SEQUENCE</scope>
</reference>